<proteinExistence type="predicted"/>
<protein>
    <recommendedName>
        <fullName evidence="4">Copper amine oxidase-like N-terminal domain-containing protein</fullName>
    </recommendedName>
</protein>
<dbReference type="InterPro" id="IPR036582">
    <property type="entry name" value="Mao_N_sf"/>
</dbReference>
<dbReference type="SMART" id="SM00248">
    <property type="entry name" value="ANK"/>
    <property type="match status" value="3"/>
</dbReference>
<dbReference type="PANTHER" id="PTHR24189">
    <property type="entry name" value="MYOTROPHIN"/>
    <property type="match status" value="1"/>
</dbReference>
<feature type="signal peptide" evidence="3">
    <location>
        <begin position="1"/>
        <end position="25"/>
    </location>
</feature>
<dbReference type="Pfam" id="PF07833">
    <property type="entry name" value="Cu_amine_oxidN1"/>
    <property type="match status" value="1"/>
</dbReference>
<dbReference type="SUPFAM" id="SSF48403">
    <property type="entry name" value="Ankyrin repeat"/>
    <property type="match status" value="1"/>
</dbReference>
<evidence type="ECO:0000256" key="2">
    <source>
        <dbReference type="ARBA" id="ARBA00023043"/>
    </source>
</evidence>
<keyword evidence="3" id="KW-0732">Signal</keyword>
<gene>
    <name evidence="5" type="ORF">GT019_09885</name>
</gene>
<dbReference type="InterPro" id="IPR012854">
    <property type="entry name" value="Cu_amine_oxidase-like_N"/>
</dbReference>
<feature type="domain" description="Copper amine oxidase-like N-terminal" evidence="4">
    <location>
        <begin position="49"/>
        <end position="153"/>
    </location>
</feature>
<keyword evidence="1" id="KW-0677">Repeat</keyword>
<dbReference type="EMBL" id="JAAAMV010000005">
    <property type="protein sequence ID" value="NBD24184.1"/>
    <property type="molecule type" value="Genomic_DNA"/>
</dbReference>
<organism evidence="5 6">
    <name type="scientific">Paenibacillus glycinis</name>
    <dbReference type="NCBI Taxonomy" id="2697035"/>
    <lineage>
        <taxon>Bacteria</taxon>
        <taxon>Bacillati</taxon>
        <taxon>Bacillota</taxon>
        <taxon>Bacilli</taxon>
        <taxon>Bacillales</taxon>
        <taxon>Paenibacillaceae</taxon>
        <taxon>Paenibacillus</taxon>
    </lineage>
</organism>
<dbReference type="InterPro" id="IPR036770">
    <property type="entry name" value="Ankyrin_rpt-contain_sf"/>
</dbReference>
<dbReference type="Proteomes" id="UP000665561">
    <property type="component" value="Unassembled WGS sequence"/>
</dbReference>
<feature type="chain" id="PRO_5046717504" description="Copper amine oxidase-like N-terminal domain-containing protein" evidence="3">
    <location>
        <begin position="26"/>
        <end position="525"/>
    </location>
</feature>
<evidence type="ECO:0000313" key="6">
    <source>
        <dbReference type="Proteomes" id="UP000665561"/>
    </source>
</evidence>
<comment type="caution">
    <text evidence="5">The sequence shown here is derived from an EMBL/GenBank/DDBJ whole genome shotgun (WGS) entry which is preliminary data.</text>
</comment>
<evidence type="ECO:0000256" key="3">
    <source>
        <dbReference type="SAM" id="SignalP"/>
    </source>
</evidence>
<keyword evidence="2" id="KW-0040">ANK repeat</keyword>
<dbReference type="Gene3D" id="3.30.457.10">
    <property type="entry name" value="Copper amine oxidase-like, N-terminal domain"/>
    <property type="match status" value="1"/>
</dbReference>
<reference evidence="5 6" key="1">
    <citation type="submission" date="2020-01" db="EMBL/GenBank/DDBJ databases">
        <title>Paenibacillus soybeanensis sp. nov. isolated from the nodules of soybean (Glycine max(L.) Merr).</title>
        <authorList>
            <person name="Wang H."/>
        </authorList>
    </citation>
    <scope>NUCLEOTIDE SEQUENCE [LARGE SCALE GENOMIC DNA]</scope>
    <source>
        <strain evidence="5 6">T1</strain>
    </source>
</reference>
<sequence>MKHQATKALYRVLLLGLAGMLTLFASLPAAEAAPAPNSRTANAPIAVVLDRQPLKLASPPVLIAGKLMFPAKAFFDAAGVSFQAKNGQITAVRGSVQVQGKVGSAKAVKGKQTFVLPAPPIVQAGRTYVPAKFVALVLDKDVVYAAGAKTVTIGYSERQVLGFQKLLFEAARSGDAATVELMIGRGAEANKKLPTIFLDNTALDYALLFNRTEAARVLLEHGGTYAANRVFQVVLNGNAELMELLLAHGLDPDTTLGPPQEDKLLTTACGTIWSINPDNTETVIEPSAQIVKLLLDYGADPSMDDSLSRAVQAHSYEVIQLLLQHGADPYRPDSYGASAYERAQSEGIRSWLTLGANPAIPHLSIADAAGRPVLDGRLTIESGSSAYGRTDVHWSGSAAYFDVPDGDYGLTAVGRWGASYVLPDTELRVCERKADPGLLRLPALNVNAVIAKADGENGMLSINDRNGNLLTFVEVDGGKFGLFLPPGTYEVGRYVSPGGDVALTGDTSITIPENGGVQQLKLSKP</sequence>
<dbReference type="SUPFAM" id="SSF55383">
    <property type="entry name" value="Copper amine oxidase, domain N"/>
    <property type="match status" value="1"/>
</dbReference>
<evidence type="ECO:0000256" key="1">
    <source>
        <dbReference type="ARBA" id="ARBA00022737"/>
    </source>
</evidence>
<dbReference type="Gene3D" id="1.25.40.20">
    <property type="entry name" value="Ankyrin repeat-containing domain"/>
    <property type="match status" value="1"/>
</dbReference>
<name>A0ABW9XNG9_9BACL</name>
<evidence type="ECO:0000259" key="4">
    <source>
        <dbReference type="Pfam" id="PF07833"/>
    </source>
</evidence>
<evidence type="ECO:0000313" key="5">
    <source>
        <dbReference type="EMBL" id="NBD24184.1"/>
    </source>
</evidence>
<keyword evidence="6" id="KW-1185">Reference proteome</keyword>
<dbReference type="Pfam" id="PF12796">
    <property type="entry name" value="Ank_2"/>
    <property type="match status" value="1"/>
</dbReference>
<accession>A0ABW9XNG9</accession>
<dbReference type="RefSeq" id="WP_161742990.1">
    <property type="nucleotide sequence ID" value="NZ_JAAAMV010000005.1"/>
</dbReference>
<dbReference type="PANTHER" id="PTHR24189:SF50">
    <property type="entry name" value="ANKYRIN REPEAT AND SOCS BOX PROTEIN 2"/>
    <property type="match status" value="1"/>
</dbReference>
<dbReference type="InterPro" id="IPR002110">
    <property type="entry name" value="Ankyrin_rpt"/>
</dbReference>
<dbReference type="InterPro" id="IPR050745">
    <property type="entry name" value="Multifunctional_regulatory"/>
</dbReference>